<reference evidence="2 3" key="1">
    <citation type="submission" date="2020-03" db="EMBL/GenBank/DDBJ databases">
        <title>Sequencing the genomes of 1000 actinobacteria strains.</title>
        <authorList>
            <person name="Klenk H.-P."/>
        </authorList>
    </citation>
    <scope>NUCLEOTIDE SEQUENCE [LARGE SCALE GENOMIC DNA]</scope>
    <source>
        <strain evidence="2 3">DSM 45685</strain>
    </source>
</reference>
<accession>A0A7X5UVA9</accession>
<organism evidence="2 3">
    <name type="scientific">Saccharomonospora amisosensis</name>
    <dbReference type="NCBI Taxonomy" id="1128677"/>
    <lineage>
        <taxon>Bacteria</taxon>
        <taxon>Bacillati</taxon>
        <taxon>Actinomycetota</taxon>
        <taxon>Actinomycetes</taxon>
        <taxon>Pseudonocardiales</taxon>
        <taxon>Pseudonocardiaceae</taxon>
        <taxon>Saccharomonospora</taxon>
    </lineage>
</organism>
<dbReference type="NCBIfam" id="TIGR03620">
    <property type="entry name" value="F420_MSMEG_4141"/>
    <property type="match status" value="1"/>
</dbReference>
<gene>
    <name evidence="2" type="ORF">FHU38_005350</name>
</gene>
<dbReference type="RefSeq" id="WP_167177509.1">
    <property type="nucleotide sequence ID" value="NZ_JAAOYM010000003.1"/>
</dbReference>
<protein>
    <submittedName>
        <fullName evidence="2">Putative F420-dependent oxidoreductase</fullName>
    </submittedName>
</protein>
<dbReference type="InterPro" id="IPR019922">
    <property type="entry name" value="Lucif-like_OxRdatse_MSMEG_4141"/>
</dbReference>
<sequence>MTANLGEIGIWRWANGLSPELAVEVERLGYGTIWVGGSPPADLEVVDTLLDATSTITVATGIVNMWKDDAASVARSYHRIVDKHPGRFVLGVGVGHPEATKEYRKPYDKMVAYLDELDRAGVAASDVVLAALGPKALRLAAERTAGAHPYLTTPDHTRWARQVVGEGVLLAPEQKVVLDTDPERARNIARPVVSRPYLGLVNYVNNLKRLGWSEQDIADGGSDRLIDALAVHGDAETVARGVREHLRAGADHVCVQALPVDADPLPTYRALAKELL</sequence>
<evidence type="ECO:0000259" key="1">
    <source>
        <dbReference type="Pfam" id="PF00296"/>
    </source>
</evidence>
<name>A0A7X5UVA9_9PSEU</name>
<dbReference type="GO" id="GO:0005829">
    <property type="term" value="C:cytosol"/>
    <property type="evidence" value="ECO:0007669"/>
    <property type="project" value="TreeGrafter"/>
</dbReference>
<dbReference type="InterPro" id="IPR036661">
    <property type="entry name" value="Luciferase-like_sf"/>
</dbReference>
<dbReference type="Pfam" id="PF00296">
    <property type="entry name" value="Bac_luciferase"/>
    <property type="match status" value="1"/>
</dbReference>
<keyword evidence="3" id="KW-1185">Reference proteome</keyword>
<feature type="domain" description="Luciferase-like" evidence="1">
    <location>
        <begin position="20"/>
        <end position="116"/>
    </location>
</feature>
<dbReference type="GO" id="GO:0016705">
    <property type="term" value="F:oxidoreductase activity, acting on paired donors, with incorporation or reduction of molecular oxygen"/>
    <property type="evidence" value="ECO:0007669"/>
    <property type="project" value="InterPro"/>
</dbReference>
<dbReference type="Proteomes" id="UP000545493">
    <property type="component" value="Unassembled WGS sequence"/>
</dbReference>
<dbReference type="SUPFAM" id="SSF51679">
    <property type="entry name" value="Bacterial luciferase-like"/>
    <property type="match status" value="1"/>
</dbReference>
<evidence type="ECO:0000313" key="3">
    <source>
        <dbReference type="Proteomes" id="UP000545493"/>
    </source>
</evidence>
<dbReference type="AlphaFoldDB" id="A0A7X5UVA9"/>
<proteinExistence type="predicted"/>
<dbReference type="EMBL" id="JAAOYM010000003">
    <property type="protein sequence ID" value="NIJ14942.1"/>
    <property type="molecule type" value="Genomic_DNA"/>
</dbReference>
<evidence type="ECO:0000313" key="2">
    <source>
        <dbReference type="EMBL" id="NIJ14942.1"/>
    </source>
</evidence>
<dbReference type="PANTHER" id="PTHR30137:SF18">
    <property type="entry name" value="CONSERVED PROTEIN"/>
    <property type="match status" value="1"/>
</dbReference>
<dbReference type="PANTHER" id="PTHR30137">
    <property type="entry name" value="LUCIFERASE-LIKE MONOOXYGENASE"/>
    <property type="match status" value="1"/>
</dbReference>
<comment type="caution">
    <text evidence="2">The sequence shown here is derived from an EMBL/GenBank/DDBJ whole genome shotgun (WGS) entry which is preliminary data.</text>
</comment>
<dbReference type="InterPro" id="IPR050766">
    <property type="entry name" value="Bact_Lucif_Oxidored"/>
</dbReference>
<dbReference type="Gene3D" id="3.20.20.30">
    <property type="entry name" value="Luciferase-like domain"/>
    <property type="match status" value="2"/>
</dbReference>
<dbReference type="InterPro" id="IPR011251">
    <property type="entry name" value="Luciferase-like_dom"/>
</dbReference>